<keyword evidence="2" id="KW-1185">Reference proteome</keyword>
<organism evidence="1 2">
    <name type="scientific">Roseateles puraquae</name>
    <dbReference type="NCBI Taxonomy" id="431059"/>
    <lineage>
        <taxon>Bacteria</taxon>
        <taxon>Pseudomonadati</taxon>
        <taxon>Pseudomonadota</taxon>
        <taxon>Betaproteobacteria</taxon>
        <taxon>Burkholderiales</taxon>
        <taxon>Sphaerotilaceae</taxon>
        <taxon>Roseateles</taxon>
    </lineage>
</organism>
<accession>A0A254N9V9</accession>
<comment type="caution">
    <text evidence="1">The sequence shown here is derived from an EMBL/GenBank/DDBJ whole genome shotgun (WGS) entry which is preliminary data.</text>
</comment>
<dbReference type="EMBL" id="NISI01000011">
    <property type="protein sequence ID" value="OWR01913.1"/>
    <property type="molecule type" value="Genomic_DNA"/>
</dbReference>
<dbReference type="Proteomes" id="UP000197446">
    <property type="component" value="Unassembled WGS sequence"/>
</dbReference>
<protein>
    <submittedName>
        <fullName evidence="1">Uncharacterized protein</fullName>
    </submittedName>
</protein>
<evidence type="ECO:0000313" key="1">
    <source>
        <dbReference type="EMBL" id="OWR01913.1"/>
    </source>
</evidence>
<dbReference type="AlphaFoldDB" id="A0A254N9V9"/>
<name>A0A254N9V9_9BURK</name>
<dbReference type="RefSeq" id="WP_088485300.1">
    <property type="nucleotide sequence ID" value="NZ_NISI01000011.1"/>
</dbReference>
<proteinExistence type="predicted"/>
<gene>
    <name evidence="1" type="ORF">CDO81_21505</name>
</gene>
<evidence type="ECO:0000313" key="2">
    <source>
        <dbReference type="Proteomes" id="UP000197446"/>
    </source>
</evidence>
<sequence length="266" mass="29116">MPILCYEISGDSSPNERSTTGAEDGHIAAVLKGDHQEASAQLYSELAANRLAMFLGIPVLVGVPARRSIETTAMRFAALRVAEAGLDIYDFTDEDRGDGDDEDDEQDAIEVPAGVYRNTGHVRAMAALCAKYPLEAAAIAVFDLWIGNEDRALNFKGQIRGADRGVIFALDQGSSLLSCRSTVDSSIDLLSRQDYPSFHPFQKLVNARYCGAMVERVVSMPDWAIEAATVYQDTVGNVILPDQYQCYEALRERKTILGGLIDRVLF</sequence>
<reference evidence="1 2" key="1">
    <citation type="journal article" date="2007" name="Int. J. Syst. Evol. Microbiol.">
        <title>Description of Pelomonas aquatica sp. nov. and Pelomonas puraquae sp. nov., isolated from industrial and haemodialysis water.</title>
        <authorList>
            <person name="Gomila M."/>
            <person name="Bowien B."/>
            <person name="Falsen E."/>
            <person name="Moore E.R."/>
            <person name="Lalucat J."/>
        </authorList>
    </citation>
    <scope>NUCLEOTIDE SEQUENCE [LARGE SCALE GENOMIC DNA]</scope>
    <source>
        <strain evidence="1 2">CCUG 52769</strain>
    </source>
</reference>
<dbReference type="OrthoDB" id="7059500at2"/>